<keyword evidence="1" id="KW-0472">Membrane</keyword>
<dbReference type="AlphaFoldDB" id="A0AAV1IGK8"/>
<evidence type="ECO:0000256" key="1">
    <source>
        <dbReference type="SAM" id="Phobius"/>
    </source>
</evidence>
<keyword evidence="1" id="KW-0812">Transmembrane</keyword>
<reference evidence="3 4" key="1">
    <citation type="submission" date="2023-10" db="EMBL/GenBank/DDBJ databases">
        <authorList>
            <person name="Maclean D."/>
            <person name="Macfadyen A."/>
        </authorList>
    </citation>
    <scope>NUCLEOTIDE SEQUENCE [LARGE SCALE GENOMIC DNA]</scope>
</reference>
<feature type="transmembrane region" description="Helical" evidence="1">
    <location>
        <begin position="129"/>
        <end position="150"/>
    </location>
</feature>
<comment type="caution">
    <text evidence="3">The sequence shown here is derived from an EMBL/GenBank/DDBJ whole genome shotgun (WGS) entry which is preliminary data.</text>
</comment>
<evidence type="ECO:0000313" key="3">
    <source>
        <dbReference type="EMBL" id="CAK0786464.1"/>
    </source>
</evidence>
<feature type="signal peptide" evidence="2">
    <location>
        <begin position="1"/>
        <end position="25"/>
    </location>
</feature>
<accession>A0AAV1IGK8</accession>
<gene>
    <name evidence="3" type="ORF">CVIRNUC_009677</name>
</gene>
<dbReference type="PROSITE" id="PS51257">
    <property type="entry name" value="PROKAR_LIPOPROTEIN"/>
    <property type="match status" value="1"/>
</dbReference>
<keyword evidence="1" id="KW-1133">Transmembrane helix</keyword>
<feature type="transmembrane region" description="Helical" evidence="1">
    <location>
        <begin position="77"/>
        <end position="97"/>
    </location>
</feature>
<sequence>MKLQSGAAWCAIPPVIALLLAGACAQNSSDTSSNAVCTSAGWKGVPFFGAAVSSSEFQPQDLSAHSGYYRGPVERRVIPTGILVALSVVLLILFVLWRTLRWCCICCCHCCCIKPTPYPEEVLGTTRQFIIKLIIVLLGLGVCACCAYGMSQIDPQLIPKGLNVITDLKDYMQTVLNRADSIIDGVDGVNGLLDQTQTILDVNVNVTDISNELSCIEPFVQDLEPAVALGYLLDVQYQISYVLQPDLAFVSGNLTSLVVCRH</sequence>
<dbReference type="Proteomes" id="UP001314263">
    <property type="component" value="Unassembled WGS sequence"/>
</dbReference>
<protein>
    <submittedName>
        <fullName evidence="3">Uncharacterized protein</fullName>
    </submittedName>
</protein>
<name>A0AAV1IGK8_9CHLO</name>
<keyword evidence="2" id="KW-0732">Signal</keyword>
<proteinExistence type="predicted"/>
<evidence type="ECO:0000313" key="4">
    <source>
        <dbReference type="Proteomes" id="UP001314263"/>
    </source>
</evidence>
<feature type="chain" id="PRO_5043628722" evidence="2">
    <location>
        <begin position="26"/>
        <end position="262"/>
    </location>
</feature>
<evidence type="ECO:0000256" key="2">
    <source>
        <dbReference type="SAM" id="SignalP"/>
    </source>
</evidence>
<organism evidence="3 4">
    <name type="scientific">Coccomyxa viridis</name>
    <dbReference type="NCBI Taxonomy" id="1274662"/>
    <lineage>
        <taxon>Eukaryota</taxon>
        <taxon>Viridiplantae</taxon>
        <taxon>Chlorophyta</taxon>
        <taxon>core chlorophytes</taxon>
        <taxon>Trebouxiophyceae</taxon>
        <taxon>Trebouxiophyceae incertae sedis</taxon>
        <taxon>Coccomyxaceae</taxon>
        <taxon>Coccomyxa</taxon>
    </lineage>
</organism>
<dbReference type="EMBL" id="CAUYUE010000014">
    <property type="protein sequence ID" value="CAK0786464.1"/>
    <property type="molecule type" value="Genomic_DNA"/>
</dbReference>
<keyword evidence="4" id="KW-1185">Reference proteome</keyword>